<dbReference type="Proteomes" id="UP000054359">
    <property type="component" value="Unassembled WGS sequence"/>
</dbReference>
<proteinExistence type="predicted"/>
<gene>
    <name evidence="1" type="ORF">X975_26793</name>
</gene>
<name>A0A087UPV8_STEMI</name>
<feature type="non-terminal residue" evidence="1">
    <location>
        <position position="39"/>
    </location>
</feature>
<sequence length="39" mass="4528">MWTSRTVARYISSRGPKMYLMNGRDSTCTVMLLKSLCRN</sequence>
<reference evidence="1 2" key="1">
    <citation type="submission" date="2013-11" db="EMBL/GenBank/DDBJ databases">
        <title>Genome sequencing of Stegodyphus mimosarum.</title>
        <authorList>
            <person name="Bechsgaard J."/>
        </authorList>
    </citation>
    <scope>NUCLEOTIDE SEQUENCE [LARGE SCALE GENOMIC DNA]</scope>
</reference>
<organism evidence="1 2">
    <name type="scientific">Stegodyphus mimosarum</name>
    <name type="common">African social velvet spider</name>
    <dbReference type="NCBI Taxonomy" id="407821"/>
    <lineage>
        <taxon>Eukaryota</taxon>
        <taxon>Metazoa</taxon>
        <taxon>Ecdysozoa</taxon>
        <taxon>Arthropoda</taxon>
        <taxon>Chelicerata</taxon>
        <taxon>Arachnida</taxon>
        <taxon>Araneae</taxon>
        <taxon>Araneomorphae</taxon>
        <taxon>Entelegynae</taxon>
        <taxon>Eresoidea</taxon>
        <taxon>Eresidae</taxon>
        <taxon>Stegodyphus</taxon>
    </lineage>
</organism>
<accession>A0A087UPV8</accession>
<protein>
    <submittedName>
        <fullName evidence="1">Uncharacterized protein</fullName>
    </submittedName>
</protein>
<keyword evidence="2" id="KW-1185">Reference proteome</keyword>
<evidence type="ECO:0000313" key="1">
    <source>
        <dbReference type="EMBL" id="KFM79397.1"/>
    </source>
</evidence>
<dbReference type="AlphaFoldDB" id="A0A087UPV8"/>
<evidence type="ECO:0000313" key="2">
    <source>
        <dbReference type="Proteomes" id="UP000054359"/>
    </source>
</evidence>
<dbReference type="EMBL" id="KK120927">
    <property type="protein sequence ID" value="KFM79397.1"/>
    <property type="molecule type" value="Genomic_DNA"/>
</dbReference>